<evidence type="ECO:0000256" key="1">
    <source>
        <dbReference type="SAM" id="Phobius"/>
    </source>
</evidence>
<name>A0A554JAD7_9BACT</name>
<accession>A0A554JAD7</accession>
<feature type="transmembrane region" description="Helical" evidence="1">
    <location>
        <begin position="6"/>
        <end position="24"/>
    </location>
</feature>
<keyword evidence="1" id="KW-1133">Transmembrane helix</keyword>
<proteinExistence type="predicted"/>
<comment type="caution">
    <text evidence="2">The sequence shown here is derived from an EMBL/GenBank/DDBJ whole genome shotgun (WGS) entry which is preliminary data.</text>
</comment>
<evidence type="ECO:0000313" key="3">
    <source>
        <dbReference type="Proteomes" id="UP000319613"/>
    </source>
</evidence>
<dbReference type="EMBL" id="VMFF01000052">
    <property type="protein sequence ID" value="TSC65311.1"/>
    <property type="molecule type" value="Genomic_DNA"/>
</dbReference>
<gene>
    <name evidence="2" type="ORF">G01um101477_531</name>
</gene>
<sequence length="105" mass="12488">MNKKNIILFSILIVFLIISIYFNLNEQVDTRNKGINDSLSSKISVEELFEKKQECQKYAQDIEKTLKELDFYNPNTGYQDSHFLEELFYSPKANTCLYIEREWGF</sequence>
<keyword evidence="1" id="KW-0472">Membrane</keyword>
<feature type="non-terminal residue" evidence="2">
    <location>
        <position position="105"/>
    </location>
</feature>
<protein>
    <submittedName>
        <fullName evidence="2">Uncharacterized protein</fullName>
    </submittedName>
</protein>
<organism evidence="2 3">
    <name type="scientific">Candidatus Doudnabacteria bacterium Gr01-1014_77</name>
    <dbReference type="NCBI Taxonomy" id="2017133"/>
    <lineage>
        <taxon>Bacteria</taxon>
        <taxon>Candidatus Doudnaibacteriota</taxon>
    </lineage>
</organism>
<evidence type="ECO:0000313" key="2">
    <source>
        <dbReference type="EMBL" id="TSC65311.1"/>
    </source>
</evidence>
<keyword evidence="1" id="KW-0812">Transmembrane</keyword>
<dbReference type="AlphaFoldDB" id="A0A554JAD7"/>
<reference evidence="2 3" key="1">
    <citation type="submission" date="2017-07" db="EMBL/GenBank/DDBJ databases">
        <title>Mechanisms for carbon and nitrogen cycling indicate functional differentiation within the Candidate Phyla Radiation.</title>
        <authorList>
            <person name="Danczak R.E."/>
            <person name="Johnston M.D."/>
            <person name="Kenah C."/>
            <person name="Slattery M."/>
            <person name="Wrighton K.C."/>
            <person name="Wilkins M.J."/>
        </authorList>
    </citation>
    <scope>NUCLEOTIDE SEQUENCE [LARGE SCALE GENOMIC DNA]</scope>
    <source>
        <strain evidence="2">Gr01-1014_77</strain>
    </source>
</reference>
<dbReference type="Proteomes" id="UP000319613">
    <property type="component" value="Unassembled WGS sequence"/>
</dbReference>